<dbReference type="RefSeq" id="WP_213036839.1">
    <property type="nucleotide sequence ID" value="NZ_CAJNBL010000044.1"/>
</dbReference>
<name>A0A916BF98_9PROT</name>
<dbReference type="InterPro" id="IPR003718">
    <property type="entry name" value="OsmC/Ohr_fam"/>
</dbReference>
<comment type="caution">
    <text evidence="2">The sequence shown here is derived from an EMBL/GenBank/DDBJ whole genome shotgun (WGS) entry which is preliminary data.</text>
</comment>
<dbReference type="EMBL" id="CAJNBL010000044">
    <property type="protein sequence ID" value="CAE6739596.1"/>
    <property type="molecule type" value="Genomic_DNA"/>
</dbReference>
<dbReference type="InterPro" id="IPR015946">
    <property type="entry name" value="KH_dom-like_a/b"/>
</dbReference>
<organism evidence="2 3">
    <name type="scientific">Candidatus Nitrotoga fabula</name>
    <dbReference type="NCBI Taxonomy" id="2182327"/>
    <lineage>
        <taxon>Bacteria</taxon>
        <taxon>Pseudomonadati</taxon>
        <taxon>Pseudomonadota</taxon>
        <taxon>Betaproteobacteria</taxon>
        <taxon>Nitrosomonadales</taxon>
        <taxon>Gallionellaceae</taxon>
        <taxon>Candidatus Nitrotoga</taxon>
    </lineage>
</organism>
<reference evidence="2" key="1">
    <citation type="submission" date="2021-02" db="EMBL/GenBank/DDBJ databases">
        <authorList>
            <person name="Han P."/>
        </authorList>
    </citation>
    <scope>NUCLEOTIDE SEQUENCE</scope>
    <source>
        <strain evidence="2">Candidatus Nitrotoga sp. ZN8</strain>
    </source>
</reference>
<dbReference type="PANTHER" id="PTHR34352:SF1">
    <property type="entry name" value="PROTEIN YHFA"/>
    <property type="match status" value="1"/>
</dbReference>
<evidence type="ECO:0000313" key="3">
    <source>
        <dbReference type="Proteomes" id="UP000675882"/>
    </source>
</evidence>
<dbReference type="Proteomes" id="UP000675882">
    <property type="component" value="Unassembled WGS sequence"/>
</dbReference>
<dbReference type="NCBIfam" id="NF008009">
    <property type="entry name" value="PRK10738.1"/>
    <property type="match status" value="1"/>
</dbReference>
<feature type="region of interest" description="Disordered" evidence="1">
    <location>
        <begin position="18"/>
        <end position="38"/>
    </location>
</feature>
<dbReference type="Gene3D" id="3.30.300.20">
    <property type="match status" value="1"/>
</dbReference>
<proteinExistence type="predicted"/>
<gene>
    <name evidence="2" type="primary">yhfA</name>
    <name evidence="2" type="ORF">NTGZN8_90030</name>
</gene>
<dbReference type="AlphaFoldDB" id="A0A916BF98"/>
<dbReference type="Gene3D" id="2.20.25.10">
    <property type="match status" value="1"/>
</dbReference>
<keyword evidence="3" id="KW-1185">Reference proteome</keyword>
<evidence type="ECO:0000256" key="1">
    <source>
        <dbReference type="SAM" id="MobiDB-lite"/>
    </source>
</evidence>
<dbReference type="Pfam" id="PF02566">
    <property type="entry name" value="OsmC"/>
    <property type="match status" value="1"/>
</dbReference>
<dbReference type="PANTHER" id="PTHR34352">
    <property type="entry name" value="PROTEIN YHFA"/>
    <property type="match status" value="1"/>
</dbReference>
<evidence type="ECO:0000313" key="2">
    <source>
        <dbReference type="EMBL" id="CAE6739596.1"/>
    </source>
</evidence>
<dbReference type="SUPFAM" id="SSF82784">
    <property type="entry name" value="OsmC-like"/>
    <property type="match status" value="1"/>
</dbReference>
<sequence>MKASIKWKEQVTFLGETESGHSVLMDGPPEGGGRNLGPRPMELVLLGTGGCTTYDVIHILEKGRQQVTGCEVKIDAERASEDPKVFTKIHFHFIVTGKNLKPEHVERAIHLSAEKYCSASIMLSKMADITHDFEIIQDTA</sequence>
<accession>A0A916BF98</accession>
<dbReference type="InterPro" id="IPR036102">
    <property type="entry name" value="OsmC/Ohrsf"/>
</dbReference>
<protein>
    <submittedName>
        <fullName evidence="2">OsmC family protein</fullName>
    </submittedName>
</protein>